<feature type="non-terminal residue" evidence="1">
    <location>
        <position position="1"/>
    </location>
</feature>
<dbReference type="Proteomes" id="UP000054538">
    <property type="component" value="Unassembled WGS sequence"/>
</dbReference>
<feature type="non-terminal residue" evidence="1">
    <location>
        <position position="90"/>
    </location>
</feature>
<organism evidence="1 2">
    <name type="scientific">Paxillus rubicundulus Ve08.2h10</name>
    <dbReference type="NCBI Taxonomy" id="930991"/>
    <lineage>
        <taxon>Eukaryota</taxon>
        <taxon>Fungi</taxon>
        <taxon>Dikarya</taxon>
        <taxon>Basidiomycota</taxon>
        <taxon>Agaricomycotina</taxon>
        <taxon>Agaricomycetes</taxon>
        <taxon>Agaricomycetidae</taxon>
        <taxon>Boletales</taxon>
        <taxon>Paxilineae</taxon>
        <taxon>Paxillaceae</taxon>
        <taxon>Paxillus</taxon>
    </lineage>
</organism>
<reference evidence="1 2" key="1">
    <citation type="submission" date="2014-04" db="EMBL/GenBank/DDBJ databases">
        <authorList>
            <consortium name="DOE Joint Genome Institute"/>
            <person name="Kuo A."/>
            <person name="Kohler A."/>
            <person name="Jargeat P."/>
            <person name="Nagy L.G."/>
            <person name="Floudas D."/>
            <person name="Copeland A."/>
            <person name="Barry K.W."/>
            <person name="Cichocki N."/>
            <person name="Veneault-Fourrey C."/>
            <person name="LaButti K."/>
            <person name="Lindquist E.A."/>
            <person name="Lipzen A."/>
            <person name="Lundell T."/>
            <person name="Morin E."/>
            <person name="Murat C."/>
            <person name="Sun H."/>
            <person name="Tunlid A."/>
            <person name="Henrissat B."/>
            <person name="Grigoriev I.V."/>
            <person name="Hibbett D.S."/>
            <person name="Martin F."/>
            <person name="Nordberg H.P."/>
            <person name="Cantor M.N."/>
            <person name="Hua S.X."/>
        </authorList>
    </citation>
    <scope>NUCLEOTIDE SEQUENCE [LARGE SCALE GENOMIC DNA]</scope>
    <source>
        <strain evidence="1 2">Ve08.2h10</strain>
    </source>
</reference>
<sequence>VYLSLSCMALDYLTIPGEAMFINVEHLFSHGCLIVMHRHYRLSAHTHALLCLGAWSLLGFIKTEDVLAVSTLEDVEGDGAVLEDSWDSIT</sequence>
<evidence type="ECO:0000313" key="1">
    <source>
        <dbReference type="EMBL" id="KIK91970.1"/>
    </source>
</evidence>
<name>A0A0D0E472_9AGAM</name>
<protein>
    <submittedName>
        <fullName evidence="1">Uncharacterized protein</fullName>
    </submittedName>
</protein>
<evidence type="ECO:0000313" key="2">
    <source>
        <dbReference type="Proteomes" id="UP000054538"/>
    </source>
</evidence>
<dbReference type="EMBL" id="KN825328">
    <property type="protein sequence ID" value="KIK91970.1"/>
    <property type="molecule type" value="Genomic_DNA"/>
</dbReference>
<dbReference type="InParanoid" id="A0A0D0E472"/>
<dbReference type="OrthoDB" id="1715602at2759"/>
<proteinExistence type="predicted"/>
<gene>
    <name evidence="1" type="ORF">PAXRUDRAFT_43329</name>
</gene>
<dbReference type="HOGENOM" id="CLU_009123_11_0_1"/>
<dbReference type="AlphaFoldDB" id="A0A0D0E472"/>
<reference evidence="2" key="2">
    <citation type="submission" date="2015-01" db="EMBL/GenBank/DDBJ databases">
        <title>Evolutionary Origins and Diversification of the Mycorrhizal Mutualists.</title>
        <authorList>
            <consortium name="DOE Joint Genome Institute"/>
            <consortium name="Mycorrhizal Genomics Consortium"/>
            <person name="Kohler A."/>
            <person name="Kuo A."/>
            <person name="Nagy L.G."/>
            <person name="Floudas D."/>
            <person name="Copeland A."/>
            <person name="Barry K.W."/>
            <person name="Cichocki N."/>
            <person name="Veneault-Fourrey C."/>
            <person name="LaButti K."/>
            <person name="Lindquist E.A."/>
            <person name="Lipzen A."/>
            <person name="Lundell T."/>
            <person name="Morin E."/>
            <person name="Murat C."/>
            <person name="Riley R."/>
            <person name="Ohm R."/>
            <person name="Sun H."/>
            <person name="Tunlid A."/>
            <person name="Henrissat B."/>
            <person name="Grigoriev I.V."/>
            <person name="Hibbett D.S."/>
            <person name="Martin F."/>
        </authorList>
    </citation>
    <scope>NUCLEOTIDE SEQUENCE [LARGE SCALE GENOMIC DNA]</scope>
    <source>
        <strain evidence="2">Ve08.2h10</strain>
    </source>
</reference>
<keyword evidence="2" id="KW-1185">Reference proteome</keyword>
<accession>A0A0D0E472</accession>